<dbReference type="GO" id="GO:0032259">
    <property type="term" value="P:methylation"/>
    <property type="evidence" value="ECO:0007669"/>
    <property type="project" value="UniProtKB-KW"/>
</dbReference>
<gene>
    <name evidence="6" type="ORF">SAMN04488011_10184</name>
</gene>
<keyword evidence="6" id="KW-0808">Transferase</keyword>
<dbReference type="PANTHER" id="PTHR45833">
    <property type="entry name" value="METHIONINE SYNTHASE"/>
    <property type="match status" value="1"/>
</dbReference>
<evidence type="ECO:0000259" key="4">
    <source>
        <dbReference type="PROSITE" id="PS51332"/>
    </source>
</evidence>
<dbReference type="GO" id="GO:0008705">
    <property type="term" value="F:methionine synthase activity"/>
    <property type="evidence" value="ECO:0007669"/>
    <property type="project" value="TreeGrafter"/>
</dbReference>
<dbReference type="SUPFAM" id="SSF52242">
    <property type="entry name" value="Cobalamin (vitamin B12)-binding domain"/>
    <property type="match status" value="1"/>
</dbReference>
<dbReference type="PANTHER" id="PTHR45833:SF1">
    <property type="entry name" value="METHIONINE SYNTHASE"/>
    <property type="match status" value="1"/>
</dbReference>
<comment type="similarity">
    <text evidence="1">Belongs to the methylamine corrinoid protein family.</text>
</comment>
<feature type="domain" description="B12-binding" evidence="4">
    <location>
        <begin position="102"/>
        <end position="232"/>
    </location>
</feature>
<dbReference type="GO" id="GO:0050667">
    <property type="term" value="P:homocysteine metabolic process"/>
    <property type="evidence" value="ECO:0007669"/>
    <property type="project" value="TreeGrafter"/>
</dbReference>
<dbReference type="GO" id="GO:0046872">
    <property type="term" value="F:metal ion binding"/>
    <property type="evidence" value="ECO:0007669"/>
    <property type="project" value="UniProtKB-KW"/>
</dbReference>
<dbReference type="AlphaFoldDB" id="A0A1H8ACZ7"/>
<dbReference type="FunFam" id="3.40.50.280:FF:000003">
    <property type="entry name" value="Dimethylamine methyltransferase corrinoid protein"/>
    <property type="match status" value="1"/>
</dbReference>
<sequence length="232" mass="25058">MSDDEEIILSELDDDELVQQMHDDLYDGLKEEIEEGVNILLERGWQPYDVLTKALVGGMTIVGNDFRDGILFVPEVLLAAGAMKGGMSILKPLLAETGAPRMGKMVIGTVKGDIHDIGKNLVAMMMEGAGFEVVDLGINNAVEKYLEALETEQPDILGMSALLTTTMPYMKVVIDSMVEKGIRDDYIVLVGGAPLNEEFGKAIGADAYCRDAAVAVETAKAQVARRHNQGVA</sequence>
<evidence type="ECO:0000256" key="3">
    <source>
        <dbReference type="ARBA" id="ARBA00023285"/>
    </source>
</evidence>
<dbReference type="InterPro" id="IPR036724">
    <property type="entry name" value="Cobalamin-bd_sf"/>
</dbReference>
<keyword evidence="6" id="KW-0489">Methyltransferase</keyword>
<dbReference type="EMBL" id="FOCM01000001">
    <property type="protein sequence ID" value="SEM67688.1"/>
    <property type="molecule type" value="Genomic_DNA"/>
</dbReference>
<protein>
    <submittedName>
        <fullName evidence="6">5-methyltetrahydrofolate--homocysteine methyltransferase</fullName>
    </submittedName>
</protein>
<dbReference type="InterPro" id="IPR050554">
    <property type="entry name" value="Met_Synthase/Corrinoid"/>
</dbReference>
<dbReference type="SMART" id="SM01018">
    <property type="entry name" value="B12-binding_2"/>
    <property type="match status" value="1"/>
</dbReference>
<dbReference type="Pfam" id="PF02607">
    <property type="entry name" value="B12-binding_2"/>
    <property type="match status" value="1"/>
</dbReference>
<name>A0A1H8ACZ7_9RHOB</name>
<dbReference type="RefSeq" id="WP_073128899.1">
    <property type="nucleotide sequence ID" value="NZ_FOCM01000001.1"/>
</dbReference>
<evidence type="ECO:0000256" key="2">
    <source>
        <dbReference type="ARBA" id="ARBA00022723"/>
    </source>
</evidence>
<dbReference type="PROSITE" id="PS51332">
    <property type="entry name" value="B12_BINDING"/>
    <property type="match status" value="1"/>
</dbReference>
<proteinExistence type="inferred from homology"/>
<evidence type="ECO:0000256" key="1">
    <source>
        <dbReference type="ARBA" id="ARBA00010854"/>
    </source>
</evidence>
<dbReference type="GO" id="GO:0046653">
    <property type="term" value="P:tetrahydrofolate metabolic process"/>
    <property type="evidence" value="ECO:0007669"/>
    <property type="project" value="TreeGrafter"/>
</dbReference>
<accession>A0A1H8ACZ7</accession>
<dbReference type="Gene3D" id="1.10.1240.10">
    <property type="entry name" value="Methionine synthase domain"/>
    <property type="match status" value="1"/>
</dbReference>
<dbReference type="GO" id="GO:0031419">
    <property type="term" value="F:cobalamin binding"/>
    <property type="evidence" value="ECO:0007669"/>
    <property type="project" value="InterPro"/>
</dbReference>
<dbReference type="OrthoDB" id="9803687at2"/>
<evidence type="ECO:0000313" key="6">
    <source>
        <dbReference type="EMBL" id="SEM67688.1"/>
    </source>
</evidence>
<dbReference type="Gene3D" id="3.40.50.280">
    <property type="entry name" value="Cobalamin-binding domain"/>
    <property type="match status" value="1"/>
</dbReference>
<dbReference type="InterPro" id="IPR036594">
    <property type="entry name" value="Meth_synthase_dom"/>
</dbReference>
<keyword evidence="7" id="KW-1185">Reference proteome</keyword>
<reference evidence="7" key="1">
    <citation type="submission" date="2016-10" db="EMBL/GenBank/DDBJ databases">
        <authorList>
            <person name="Varghese N."/>
            <person name="Submissions S."/>
        </authorList>
    </citation>
    <scope>NUCLEOTIDE SEQUENCE [LARGE SCALE GENOMIC DNA]</scope>
    <source>
        <strain evidence="7">DSM 26893</strain>
    </source>
</reference>
<dbReference type="InterPro" id="IPR006158">
    <property type="entry name" value="Cobalamin-bd"/>
</dbReference>
<organism evidence="6 7">
    <name type="scientific">Palleronia pelagia</name>
    <dbReference type="NCBI Taxonomy" id="387096"/>
    <lineage>
        <taxon>Bacteria</taxon>
        <taxon>Pseudomonadati</taxon>
        <taxon>Pseudomonadota</taxon>
        <taxon>Alphaproteobacteria</taxon>
        <taxon>Rhodobacterales</taxon>
        <taxon>Roseobacteraceae</taxon>
        <taxon>Palleronia</taxon>
    </lineage>
</organism>
<evidence type="ECO:0000259" key="5">
    <source>
        <dbReference type="PROSITE" id="PS51337"/>
    </source>
</evidence>
<keyword evidence="3" id="KW-0170">Cobalt</keyword>
<dbReference type="CDD" id="cd02070">
    <property type="entry name" value="corrinoid_protein_B12-BD"/>
    <property type="match status" value="1"/>
</dbReference>
<dbReference type="PROSITE" id="PS51337">
    <property type="entry name" value="B12_BINDING_NTER"/>
    <property type="match status" value="1"/>
</dbReference>
<feature type="domain" description="B12-binding N-terminal" evidence="5">
    <location>
        <begin position="8"/>
        <end position="102"/>
    </location>
</feature>
<evidence type="ECO:0000313" key="7">
    <source>
        <dbReference type="Proteomes" id="UP000199372"/>
    </source>
</evidence>
<dbReference type="SUPFAM" id="SSF47644">
    <property type="entry name" value="Methionine synthase domain"/>
    <property type="match status" value="1"/>
</dbReference>
<dbReference type="InterPro" id="IPR003759">
    <property type="entry name" value="Cbl-bd_cap"/>
</dbReference>
<dbReference type="GO" id="GO:0005829">
    <property type="term" value="C:cytosol"/>
    <property type="evidence" value="ECO:0007669"/>
    <property type="project" value="TreeGrafter"/>
</dbReference>
<dbReference type="Pfam" id="PF02310">
    <property type="entry name" value="B12-binding"/>
    <property type="match status" value="1"/>
</dbReference>
<keyword evidence="2" id="KW-0479">Metal-binding</keyword>
<dbReference type="Proteomes" id="UP000199372">
    <property type="component" value="Unassembled WGS sequence"/>
</dbReference>